<keyword evidence="1" id="KW-0966">Cell projection</keyword>
<keyword evidence="2" id="KW-1185">Reference proteome</keyword>
<proteinExistence type="predicted"/>
<dbReference type="AlphaFoldDB" id="A0A1M5R464"/>
<dbReference type="Proteomes" id="UP000242520">
    <property type="component" value="Unassembled WGS sequence"/>
</dbReference>
<dbReference type="SUPFAM" id="SSF160544">
    <property type="entry name" value="EscU C-terminal domain-like"/>
    <property type="match status" value="1"/>
</dbReference>
<accession>A0A1M5R464</accession>
<reference evidence="2" key="1">
    <citation type="submission" date="2016-11" db="EMBL/GenBank/DDBJ databases">
        <authorList>
            <person name="Varghese N."/>
            <person name="Submissions S."/>
        </authorList>
    </citation>
    <scope>NUCLEOTIDE SEQUENCE [LARGE SCALE GENOMIC DNA]</scope>
    <source>
        <strain evidence="2">DSM 15285</strain>
    </source>
</reference>
<dbReference type="EMBL" id="FQXH01000010">
    <property type="protein sequence ID" value="SHH21122.1"/>
    <property type="molecule type" value="Genomic_DNA"/>
</dbReference>
<protein>
    <submittedName>
        <fullName evidence="1">Flagellar biosynthesis protein</fullName>
    </submittedName>
</protein>
<organism evidence="1 2">
    <name type="scientific">Tepidibacter thalassicus DSM 15285</name>
    <dbReference type="NCBI Taxonomy" id="1123350"/>
    <lineage>
        <taxon>Bacteria</taxon>
        <taxon>Bacillati</taxon>
        <taxon>Bacillota</taxon>
        <taxon>Clostridia</taxon>
        <taxon>Peptostreptococcales</taxon>
        <taxon>Peptostreptococcaceae</taxon>
        <taxon>Tepidibacter</taxon>
    </lineage>
</organism>
<gene>
    <name evidence="1" type="ORF">SAMN02744040_01237</name>
</gene>
<keyword evidence="1" id="KW-0282">Flagellum</keyword>
<name>A0A1M5R464_9FIRM</name>
<evidence type="ECO:0000313" key="2">
    <source>
        <dbReference type="Proteomes" id="UP000242520"/>
    </source>
</evidence>
<dbReference type="Gene3D" id="3.40.1690.10">
    <property type="entry name" value="secretion proteins EscU"/>
    <property type="match status" value="1"/>
</dbReference>
<keyword evidence="1" id="KW-0969">Cilium</keyword>
<evidence type="ECO:0000313" key="1">
    <source>
        <dbReference type="EMBL" id="SHH21122.1"/>
    </source>
</evidence>
<dbReference type="RefSeq" id="WP_072724682.1">
    <property type="nucleotide sequence ID" value="NZ_FQXH01000010.1"/>
</dbReference>
<dbReference type="OrthoDB" id="9810419at2"/>
<dbReference type="InterPro" id="IPR029025">
    <property type="entry name" value="T3SS_substrate_exporter_C"/>
</dbReference>
<dbReference type="STRING" id="1123350.SAMN02744040_01237"/>
<sequence length="59" mass="6648">MKRAVSPKITAISGRIIAEKMIEEDKSFINLDLGSEIPKELFEIVAKVLVFVETVDEKK</sequence>